<organism evidence="1 2">
    <name type="scientific">Ambrosiozyma monospora</name>
    <name type="common">Yeast</name>
    <name type="synonym">Endomycopsis monosporus</name>
    <dbReference type="NCBI Taxonomy" id="43982"/>
    <lineage>
        <taxon>Eukaryota</taxon>
        <taxon>Fungi</taxon>
        <taxon>Dikarya</taxon>
        <taxon>Ascomycota</taxon>
        <taxon>Saccharomycotina</taxon>
        <taxon>Pichiomycetes</taxon>
        <taxon>Pichiales</taxon>
        <taxon>Pichiaceae</taxon>
        <taxon>Ambrosiozyma</taxon>
    </lineage>
</organism>
<dbReference type="Proteomes" id="UP001165064">
    <property type="component" value="Unassembled WGS sequence"/>
</dbReference>
<sequence>MMFYNKNYNDEGNNHSHFDNENSPFNKTPSSAYKSPYATPPARFSADYSSATPVIEEAAGEQSTGEKKDEEFIPRRHAPPPPPPGALGIVGKPQRVAPPPPSSTGSSIANGGNAGHKSPTAKSSRVSSPKNLQHSPTGVLLVLTHQMVHNKYRLLS</sequence>
<keyword evidence="2" id="KW-1185">Reference proteome</keyword>
<proteinExistence type="predicted"/>
<dbReference type="EMBL" id="BSXS01016660">
    <property type="protein sequence ID" value="GMF08077.1"/>
    <property type="molecule type" value="Genomic_DNA"/>
</dbReference>
<protein>
    <submittedName>
        <fullName evidence="1">Unnamed protein product</fullName>
    </submittedName>
</protein>
<evidence type="ECO:0000313" key="2">
    <source>
        <dbReference type="Proteomes" id="UP001165064"/>
    </source>
</evidence>
<reference evidence="1" key="1">
    <citation type="submission" date="2023-04" db="EMBL/GenBank/DDBJ databases">
        <title>Ambrosiozyma monospora NBRC 10751.</title>
        <authorList>
            <person name="Ichikawa N."/>
            <person name="Sato H."/>
            <person name="Tonouchi N."/>
        </authorList>
    </citation>
    <scope>NUCLEOTIDE SEQUENCE</scope>
    <source>
        <strain evidence="1">NBRC 10751</strain>
    </source>
</reference>
<name>A0ACB5UDB8_AMBMO</name>
<gene>
    <name evidence="1" type="ORF">Amon02_001314800</name>
</gene>
<evidence type="ECO:0000313" key="1">
    <source>
        <dbReference type="EMBL" id="GMF08077.1"/>
    </source>
</evidence>
<comment type="caution">
    <text evidence="1">The sequence shown here is derived from an EMBL/GenBank/DDBJ whole genome shotgun (WGS) entry which is preliminary data.</text>
</comment>
<accession>A0ACB5UDB8</accession>